<dbReference type="Pfam" id="PF11017">
    <property type="entry name" value="DUF2855"/>
    <property type="match status" value="1"/>
</dbReference>
<evidence type="ECO:0000313" key="2">
    <source>
        <dbReference type="Proteomes" id="UP000078263"/>
    </source>
</evidence>
<dbReference type="Proteomes" id="UP000078263">
    <property type="component" value="Chromosome"/>
</dbReference>
<dbReference type="STRING" id="1112.A9D12_13145"/>
<gene>
    <name evidence="1" type="ORF">A9D12_13145</name>
</gene>
<dbReference type="InterPro" id="IPR011032">
    <property type="entry name" value="GroES-like_sf"/>
</dbReference>
<proteinExistence type="predicted"/>
<organism evidence="1 2">
    <name type="scientific">Erythrobacter neustonensis</name>
    <dbReference type="NCBI Taxonomy" id="1112"/>
    <lineage>
        <taxon>Bacteria</taxon>
        <taxon>Pseudomonadati</taxon>
        <taxon>Pseudomonadota</taxon>
        <taxon>Alphaproteobacteria</taxon>
        <taxon>Sphingomonadales</taxon>
        <taxon>Erythrobacteraceae</taxon>
        <taxon>Erythrobacter/Porphyrobacter group</taxon>
        <taxon>Erythrobacter</taxon>
    </lineage>
</organism>
<evidence type="ECO:0008006" key="3">
    <source>
        <dbReference type="Google" id="ProtNLM"/>
    </source>
</evidence>
<dbReference type="OrthoDB" id="8953110at2"/>
<protein>
    <recommendedName>
        <fullName evidence="3">DUF2855 domain-containing protein</fullName>
    </recommendedName>
</protein>
<dbReference type="Gene3D" id="3.90.180.10">
    <property type="entry name" value="Medium-chain alcohol dehydrogenases, catalytic domain"/>
    <property type="match status" value="1"/>
</dbReference>
<dbReference type="RefSeq" id="WP_068352569.1">
    <property type="nucleotide sequence ID" value="NZ_CP016033.1"/>
</dbReference>
<dbReference type="EMBL" id="CP016033">
    <property type="protein sequence ID" value="ANK13737.1"/>
    <property type="molecule type" value="Genomic_DNA"/>
</dbReference>
<dbReference type="KEGG" id="pns:A9D12_13145"/>
<accession>A0A192D790</accession>
<name>A0A192D790_9SPHN</name>
<sequence length="360" mass="38950">MDAIKVHVRRGALTDAALAEVPLGPLGDGEVRLQIESFSVTANNVTYAVVGDGFRYWDFFPAPDGMGIVPMWGHARVIESRHPDIAVGERVYGYLPMASHLDVLPGRVSAGGFSDMAEHRQPMSPVYNSYTRLAADPEHDPAREAERMIYGPLFRTGFLIEYFLRGQDWFGAEQLVVTSASSKTAMGLASVARQNSPRIQRIGLTSKGNVGFVEASGLYDSVVAYDDLGRVPVLRSVAVDFAGNAELLANIHRHFEDALAHSALVGATHIEARSVFGKNDPLPGPKPQLFFAPDHAVAFFKMHGAEEGGKMVAAAWREFLKAAEGTIAIERHKGLEAARDVFTAMAAGQIDPAKGIVIEP</sequence>
<reference evidence="1 2" key="1">
    <citation type="submission" date="2016-05" db="EMBL/GenBank/DDBJ databases">
        <title>Compelete Genome Sequence of Bacteriochlorophyll-Synthesizing Bacterium Porphyrobacter neustonensis DSM 9434.</title>
        <authorList>
            <person name="Shi X.-L."/>
            <person name="Wu Y.-H."/>
            <person name="Cheng H."/>
            <person name="Xu L."/>
            <person name="Zhang X.-Q."/>
            <person name="Wang C.-S."/>
            <person name="Xu X.-W."/>
        </authorList>
    </citation>
    <scope>NUCLEOTIDE SEQUENCE [LARGE SCALE GENOMIC DNA]</scope>
    <source>
        <strain evidence="1 2">DSM 9434</strain>
    </source>
</reference>
<evidence type="ECO:0000313" key="1">
    <source>
        <dbReference type="EMBL" id="ANK13737.1"/>
    </source>
</evidence>
<dbReference type="InterPro" id="IPR021276">
    <property type="entry name" value="DUF2855"/>
</dbReference>
<keyword evidence="2" id="KW-1185">Reference proteome</keyword>
<dbReference type="AlphaFoldDB" id="A0A192D790"/>
<dbReference type="SUPFAM" id="SSF50129">
    <property type="entry name" value="GroES-like"/>
    <property type="match status" value="1"/>
</dbReference>